<feature type="transmembrane region" description="Helical" evidence="5">
    <location>
        <begin position="206"/>
        <end position="227"/>
    </location>
</feature>
<proteinExistence type="predicted"/>
<evidence type="ECO:0000256" key="1">
    <source>
        <dbReference type="ARBA" id="ARBA00004370"/>
    </source>
</evidence>
<dbReference type="RefSeq" id="XP_034245411.1">
    <property type="nucleotide sequence ID" value="XM_034389520.1"/>
</dbReference>
<dbReference type="PANTHER" id="PTHR11863">
    <property type="entry name" value="STEROL DESATURASE"/>
    <property type="match status" value="1"/>
</dbReference>
<evidence type="ECO:0000256" key="3">
    <source>
        <dbReference type="ARBA" id="ARBA00022989"/>
    </source>
</evidence>
<keyword evidence="2 5" id="KW-0812">Transmembrane</keyword>
<protein>
    <submittedName>
        <fullName evidence="8">Lathosterol oxidase-like</fullName>
    </submittedName>
</protein>
<evidence type="ECO:0000259" key="6">
    <source>
        <dbReference type="Pfam" id="PF04116"/>
    </source>
</evidence>
<dbReference type="GO" id="GO:0016020">
    <property type="term" value="C:membrane"/>
    <property type="evidence" value="ECO:0007669"/>
    <property type="project" value="UniProtKB-SubCell"/>
</dbReference>
<dbReference type="Proteomes" id="UP000515158">
    <property type="component" value="Unplaced"/>
</dbReference>
<dbReference type="Pfam" id="PF04116">
    <property type="entry name" value="FA_hydroxylase"/>
    <property type="match status" value="1"/>
</dbReference>
<dbReference type="GO" id="GO:0008610">
    <property type="term" value="P:lipid biosynthetic process"/>
    <property type="evidence" value="ECO:0007669"/>
    <property type="project" value="InterPro"/>
</dbReference>
<keyword evidence="7" id="KW-1185">Reference proteome</keyword>
<dbReference type="KEGG" id="tpal:117647647"/>
<feature type="transmembrane region" description="Helical" evidence="5">
    <location>
        <begin position="123"/>
        <end position="142"/>
    </location>
</feature>
<evidence type="ECO:0000313" key="8">
    <source>
        <dbReference type="RefSeq" id="XP_034245411.1"/>
    </source>
</evidence>
<sequence>MAPRISEPVLAGCEAEAPAGARLPDSKVAKAWNPMSLTWSENYNEGLEKAWVRVPIVLKRTLVMAAVFVVGMAMSGESMAIFTHARRQLGLTPTSEARTYSSIKEFLDVRFKDLPYFLISSNLVSYALYFGIGGFLHWYFYVRQRASAEEWKCQPNSWLSPELELHEIKVGSLALLVTGSFSAFLTCWITNGGYSSVYYDIGEYGYAWVLLQFPVIFLYQDYVTYWLHRMYHTPWLYKHFHKLHHTYKHPTAFSVTAIHPVEVLHIQMTLSLPLFTIPVHWGPFYIIVLYTYYHGIIDHSGINFKAYWWQPWQPDAIFHDNHHQYFHVNFGFNCFLWDKLHGTYRRKDRIYREDTFYGQGKSLGEATREELAQDLKERHLENPKAYRDDKMEFAISEEEVNSTINKKNK</sequence>
<keyword evidence="3 5" id="KW-1133">Transmembrane helix</keyword>
<dbReference type="GO" id="GO:0005506">
    <property type="term" value="F:iron ion binding"/>
    <property type="evidence" value="ECO:0007669"/>
    <property type="project" value="InterPro"/>
</dbReference>
<dbReference type="OrthoDB" id="408954at2759"/>
<dbReference type="GO" id="GO:0016491">
    <property type="term" value="F:oxidoreductase activity"/>
    <property type="evidence" value="ECO:0007669"/>
    <property type="project" value="InterPro"/>
</dbReference>
<evidence type="ECO:0000313" key="7">
    <source>
        <dbReference type="Proteomes" id="UP000515158"/>
    </source>
</evidence>
<feature type="transmembrane region" description="Helical" evidence="5">
    <location>
        <begin position="62"/>
        <end position="82"/>
    </location>
</feature>
<dbReference type="InterPro" id="IPR006694">
    <property type="entry name" value="Fatty_acid_hydroxylase"/>
</dbReference>
<evidence type="ECO:0000256" key="4">
    <source>
        <dbReference type="ARBA" id="ARBA00023136"/>
    </source>
</evidence>
<name>A0A6P8Z679_THRPL</name>
<evidence type="ECO:0000256" key="2">
    <source>
        <dbReference type="ARBA" id="ARBA00022692"/>
    </source>
</evidence>
<dbReference type="InterPro" id="IPR050307">
    <property type="entry name" value="Sterol_Desaturase_Related"/>
</dbReference>
<dbReference type="GeneID" id="117647647"/>
<dbReference type="AlphaFoldDB" id="A0A6P8Z679"/>
<gene>
    <name evidence="8" type="primary">LOC117647647</name>
</gene>
<comment type="subcellular location">
    <subcellularLocation>
        <location evidence="1">Membrane</location>
    </subcellularLocation>
</comment>
<reference evidence="8" key="1">
    <citation type="submission" date="2025-08" db="UniProtKB">
        <authorList>
            <consortium name="RefSeq"/>
        </authorList>
    </citation>
    <scope>IDENTIFICATION</scope>
    <source>
        <tissue evidence="8">Total insect</tissue>
    </source>
</reference>
<feature type="domain" description="Fatty acid hydroxylase" evidence="6">
    <location>
        <begin position="214"/>
        <end position="343"/>
    </location>
</feature>
<evidence type="ECO:0000256" key="5">
    <source>
        <dbReference type="SAM" id="Phobius"/>
    </source>
</evidence>
<accession>A0A6P8Z679</accession>
<keyword evidence="4 5" id="KW-0472">Membrane</keyword>
<dbReference type="InParanoid" id="A0A6P8Z679"/>
<organism evidence="8">
    <name type="scientific">Thrips palmi</name>
    <name type="common">Melon thrips</name>
    <dbReference type="NCBI Taxonomy" id="161013"/>
    <lineage>
        <taxon>Eukaryota</taxon>
        <taxon>Metazoa</taxon>
        <taxon>Ecdysozoa</taxon>
        <taxon>Arthropoda</taxon>
        <taxon>Hexapoda</taxon>
        <taxon>Insecta</taxon>
        <taxon>Pterygota</taxon>
        <taxon>Neoptera</taxon>
        <taxon>Paraneoptera</taxon>
        <taxon>Thysanoptera</taxon>
        <taxon>Terebrantia</taxon>
        <taxon>Thripoidea</taxon>
        <taxon>Thripidae</taxon>
        <taxon>Thrips</taxon>
    </lineage>
</organism>